<gene>
    <name evidence="2" type="ORF">BCR33DRAFT_721928</name>
</gene>
<organism evidence="2 3">
    <name type="scientific">Rhizoclosmatium globosum</name>
    <dbReference type="NCBI Taxonomy" id="329046"/>
    <lineage>
        <taxon>Eukaryota</taxon>
        <taxon>Fungi</taxon>
        <taxon>Fungi incertae sedis</taxon>
        <taxon>Chytridiomycota</taxon>
        <taxon>Chytridiomycota incertae sedis</taxon>
        <taxon>Chytridiomycetes</taxon>
        <taxon>Chytridiales</taxon>
        <taxon>Chytriomycetaceae</taxon>
        <taxon>Rhizoclosmatium</taxon>
    </lineage>
</organism>
<dbReference type="Proteomes" id="UP000193642">
    <property type="component" value="Unassembled WGS sequence"/>
</dbReference>
<dbReference type="SUPFAM" id="SSF81383">
    <property type="entry name" value="F-box domain"/>
    <property type="match status" value="1"/>
</dbReference>
<proteinExistence type="predicted"/>
<evidence type="ECO:0000259" key="1">
    <source>
        <dbReference type="PROSITE" id="PS50181"/>
    </source>
</evidence>
<reference evidence="2 3" key="1">
    <citation type="submission" date="2016-07" db="EMBL/GenBank/DDBJ databases">
        <title>Pervasive Adenine N6-methylation of Active Genes in Fungi.</title>
        <authorList>
            <consortium name="DOE Joint Genome Institute"/>
            <person name="Mondo S.J."/>
            <person name="Dannebaum R.O."/>
            <person name="Kuo R.C."/>
            <person name="Labutti K."/>
            <person name="Haridas S."/>
            <person name="Kuo A."/>
            <person name="Salamov A."/>
            <person name="Ahrendt S.R."/>
            <person name="Lipzen A."/>
            <person name="Sullivan W."/>
            <person name="Andreopoulos W.B."/>
            <person name="Clum A."/>
            <person name="Lindquist E."/>
            <person name="Daum C."/>
            <person name="Ramamoorthy G.K."/>
            <person name="Gryganskyi A."/>
            <person name="Culley D."/>
            <person name="Magnuson J.K."/>
            <person name="James T.Y."/>
            <person name="O'Malley M.A."/>
            <person name="Stajich J.E."/>
            <person name="Spatafora J.W."/>
            <person name="Visel A."/>
            <person name="Grigoriev I.V."/>
        </authorList>
    </citation>
    <scope>NUCLEOTIDE SEQUENCE [LARGE SCALE GENOMIC DNA]</scope>
    <source>
        <strain evidence="2 3">JEL800</strain>
    </source>
</reference>
<feature type="domain" description="F-box" evidence="1">
    <location>
        <begin position="1"/>
        <end position="46"/>
    </location>
</feature>
<protein>
    <recommendedName>
        <fullName evidence="1">F-box domain-containing protein</fullName>
    </recommendedName>
</protein>
<dbReference type="InterPro" id="IPR036047">
    <property type="entry name" value="F-box-like_dom_sf"/>
</dbReference>
<dbReference type="InterPro" id="IPR001810">
    <property type="entry name" value="F-box_dom"/>
</dbReference>
<evidence type="ECO:0000313" key="3">
    <source>
        <dbReference type="Proteomes" id="UP000193642"/>
    </source>
</evidence>
<feature type="non-terminal residue" evidence="2">
    <location>
        <position position="1"/>
    </location>
</feature>
<dbReference type="EMBL" id="MCGO01000054">
    <property type="protein sequence ID" value="ORY36712.1"/>
    <property type="molecule type" value="Genomic_DNA"/>
</dbReference>
<sequence>GLLSLPPELLTEILILLPIDEKVVDVGLSCKRLAQFIFTTYSFARMHFQHQHTVYRLSGVSPAPCIADYLHDKQLHTLL</sequence>
<evidence type="ECO:0000313" key="2">
    <source>
        <dbReference type="EMBL" id="ORY36712.1"/>
    </source>
</evidence>
<comment type="caution">
    <text evidence="2">The sequence shown here is derived from an EMBL/GenBank/DDBJ whole genome shotgun (WGS) entry which is preliminary data.</text>
</comment>
<keyword evidence="3" id="KW-1185">Reference proteome</keyword>
<dbReference type="AlphaFoldDB" id="A0A1Y2BPQ3"/>
<name>A0A1Y2BPQ3_9FUNG</name>
<dbReference type="PROSITE" id="PS50181">
    <property type="entry name" value="FBOX"/>
    <property type="match status" value="1"/>
</dbReference>
<accession>A0A1Y2BPQ3</accession>